<dbReference type="InterPro" id="IPR021793">
    <property type="entry name" value="Oprl"/>
</dbReference>
<dbReference type="Pfam" id="PF11839">
    <property type="entry name" value="Alanine_zipper"/>
    <property type="match status" value="1"/>
</dbReference>
<evidence type="ECO:0000256" key="2">
    <source>
        <dbReference type="SAM" id="MobiDB-lite"/>
    </source>
</evidence>
<reference evidence="3 4" key="1">
    <citation type="journal article" date="2015" name="Genome Announc.">
        <title>Expanding the biotechnology potential of lactobacilli through comparative genomics of 213 strains and associated genera.</title>
        <authorList>
            <person name="Sun Z."/>
            <person name="Harris H.M."/>
            <person name="McCann A."/>
            <person name="Guo C."/>
            <person name="Argimon S."/>
            <person name="Zhang W."/>
            <person name="Yang X."/>
            <person name="Jeffery I.B."/>
            <person name="Cooney J.C."/>
            <person name="Kagawa T.F."/>
            <person name="Liu W."/>
            <person name="Song Y."/>
            <person name="Salvetti E."/>
            <person name="Wrobel A."/>
            <person name="Rasinkangas P."/>
            <person name="Parkhill J."/>
            <person name="Rea M.C."/>
            <person name="O'Sullivan O."/>
            <person name="Ritari J."/>
            <person name="Douillard F.P."/>
            <person name="Paul Ross R."/>
            <person name="Yang R."/>
            <person name="Briner A.E."/>
            <person name="Felis G.E."/>
            <person name="de Vos W.M."/>
            <person name="Barrangou R."/>
            <person name="Klaenhammer T.R."/>
            <person name="Caufield P.W."/>
            <person name="Cui Y."/>
            <person name="Zhang H."/>
            <person name="O'Toole P.W."/>
        </authorList>
    </citation>
    <scope>NUCLEOTIDE SEQUENCE [LARGE SCALE GENOMIC DNA]</scope>
    <source>
        <strain evidence="3 4">DSM 15833</strain>
    </source>
</reference>
<evidence type="ECO:0000256" key="1">
    <source>
        <dbReference type="SAM" id="Coils"/>
    </source>
</evidence>
<protein>
    <submittedName>
        <fullName evidence="3">Uncharacterized protein</fullName>
    </submittedName>
</protein>
<evidence type="ECO:0000313" key="4">
    <source>
        <dbReference type="Proteomes" id="UP000051048"/>
    </source>
</evidence>
<feature type="compositionally biased region" description="Polar residues" evidence="2">
    <location>
        <begin position="261"/>
        <end position="271"/>
    </location>
</feature>
<name>A0A0R1TSL3_9LACO</name>
<dbReference type="Gene3D" id="2.60.120.260">
    <property type="entry name" value="Galactose-binding domain-like"/>
    <property type="match status" value="1"/>
</dbReference>
<feature type="coiled-coil region" evidence="1">
    <location>
        <begin position="681"/>
        <end position="708"/>
    </location>
</feature>
<dbReference type="PATRIC" id="fig|1423740.3.peg.1522"/>
<comment type="caution">
    <text evidence="3">The sequence shown here is derived from an EMBL/GenBank/DDBJ whole genome shotgun (WGS) entry which is preliminary data.</text>
</comment>
<dbReference type="STRING" id="1423740.FC36_GL001413"/>
<dbReference type="AlphaFoldDB" id="A0A0R1TSL3"/>
<proteinExistence type="predicted"/>
<dbReference type="CDD" id="cd19958">
    <property type="entry name" value="pyocin_knob"/>
    <property type="match status" value="1"/>
</dbReference>
<feature type="compositionally biased region" description="Basic and acidic residues" evidence="2">
    <location>
        <begin position="220"/>
        <end position="245"/>
    </location>
</feature>
<gene>
    <name evidence="3" type="ORF">FC36_GL001413</name>
</gene>
<organism evidence="3 4">
    <name type="scientific">Ligilactobacillus equi DSM 15833 = JCM 10991</name>
    <dbReference type="NCBI Taxonomy" id="1423740"/>
    <lineage>
        <taxon>Bacteria</taxon>
        <taxon>Bacillati</taxon>
        <taxon>Bacillota</taxon>
        <taxon>Bacilli</taxon>
        <taxon>Lactobacillales</taxon>
        <taxon>Lactobacillaceae</taxon>
        <taxon>Ligilactobacillus</taxon>
    </lineage>
</organism>
<dbReference type="EMBL" id="AZFH01000031">
    <property type="protein sequence ID" value="KRL81818.1"/>
    <property type="molecule type" value="Genomic_DNA"/>
</dbReference>
<feature type="compositionally biased region" description="Basic and acidic residues" evidence="2">
    <location>
        <begin position="274"/>
        <end position="298"/>
    </location>
</feature>
<keyword evidence="1" id="KW-0175">Coiled coil</keyword>
<evidence type="ECO:0000313" key="3">
    <source>
        <dbReference type="EMBL" id="KRL81818.1"/>
    </source>
</evidence>
<accession>A0A0R1TSL3</accession>
<feature type="region of interest" description="Disordered" evidence="2">
    <location>
        <begin position="219"/>
        <end position="298"/>
    </location>
</feature>
<dbReference type="Proteomes" id="UP000051048">
    <property type="component" value="Unassembled WGS sequence"/>
</dbReference>
<sequence length="855" mass="95848">MVQNKGGKLLMSEKFKTVITNEGFRYTELVKSDDKPKISLLDPIASNTAYSDAQLERLTYTEVISQASQIQTGKLTSKKINGQAMSLELLFDGRNVKNDYTLNTIFIYGQVEENEPFLFAVIKANQPQYINAYSESGLTNLQINVGVKLANINDNEIEIVVDHAALATQQDVTDLTDKLDKEIARADNVEKKLQTALTGEISRAKQSEQDNKSAISTEITRAKEKEGALQQKLDSEIARSTKTDNDTNDAINKIKADAESSHSSLQQSLTGEINRAKQAEQSNKTDIDSEKTRATNKENELSTLIGKIQTTLNPLVNYPVYSGDLNNFRENGTRIIYGNESINEIRHNPQGLTNGLMLSIKTSDVVSCQVVINTDTKKIYIRQYFGNNGWSEWVENVTYSELRQVVEDLSGSISEMSSEISREKSEIDKKINIVQNTANTGVNKANTAQSTADGAVSKANNAQNTANTANSKIDNLSVSGKNILRNTLNFGGSLKEYQKGGSWDQGEWRTGGQGSITNITLQDTSVSVNGFVASKKIEIANNPTIGADGHLFVQDNVPLVPNKDYTLSIYVMPSEDVTITMRLGINNRKDFTVKASSDWTRISWTTRWGGVNNSVYFGVLNTTKNVWFILPQLEEGTVATKYLPNPSDQSEQITDLQNKTTPQQLIKTVTDTSQAGHAVPINTLNDRLKSLEDKLSSLINEIREESTLHAYVSAYRTESEELRSMTLYYEDENNQPKIKKVNLENIKKVSVPAVSFNEQYKAFQTDYDIFYEIKEDNLDKITIDFAEINENVICDFDGQDHWIDLQKEYGKDWRENRERVTEYHRGFISAPNRVGDYKVISDRLASLVYSVQWKD</sequence>